<dbReference type="EMBL" id="JAANIU010001074">
    <property type="protein sequence ID" value="KAG1568737.1"/>
    <property type="molecule type" value="Genomic_DNA"/>
</dbReference>
<protein>
    <submittedName>
        <fullName evidence="1">Uncharacterized protein</fullName>
    </submittedName>
</protein>
<proteinExistence type="predicted"/>
<gene>
    <name evidence="1" type="ORF">G6F50_007011</name>
</gene>
<comment type="caution">
    <text evidence="1">The sequence shown here is derived from an EMBL/GenBank/DDBJ whole genome shotgun (WGS) entry which is preliminary data.</text>
</comment>
<reference evidence="1 2" key="1">
    <citation type="journal article" date="2020" name="Microb. Genom.">
        <title>Genetic diversity of clinical and environmental Mucorales isolates obtained from an investigation of mucormycosis cases among solid organ transplant recipients.</title>
        <authorList>
            <person name="Nguyen M.H."/>
            <person name="Kaul D."/>
            <person name="Muto C."/>
            <person name="Cheng S.J."/>
            <person name="Richter R.A."/>
            <person name="Bruno V.M."/>
            <person name="Liu G."/>
            <person name="Beyhan S."/>
            <person name="Sundermann A.J."/>
            <person name="Mounaud S."/>
            <person name="Pasculle A.W."/>
            <person name="Nierman W.C."/>
            <person name="Driscoll E."/>
            <person name="Cumbie R."/>
            <person name="Clancy C.J."/>
            <person name="Dupont C.L."/>
        </authorList>
    </citation>
    <scope>NUCLEOTIDE SEQUENCE [LARGE SCALE GENOMIC DNA]</scope>
    <source>
        <strain evidence="1 2">GL24</strain>
    </source>
</reference>
<sequence length="280" mass="31532">MNGPTTYLLRTKTTDWDPEVFFSIILKMASTMNEIPSTGHSSGPTAIQANTWNSGNVVFNQGSCSNKYKQHNADDKDPVSVKKGKKSYIFTPQPTPSVSTHKSRVSDEGRATLVSLYCIKINDKHLPDTPKAVVDAYEKNIKDQLSNMSLMKRPRAFNFLKQALNQPLAGLRRFLWSDYGKTGELHGLDDDDNKLIELIRLVLTDFTANCIKPDYPTKTNERTPFVESIVPIFKYLSFVQHSISFNSLNVQDHVTQQLIADHNGLISVAREYLSKTLTEC</sequence>
<dbReference type="Proteomes" id="UP000740926">
    <property type="component" value="Unassembled WGS sequence"/>
</dbReference>
<evidence type="ECO:0000313" key="2">
    <source>
        <dbReference type="Proteomes" id="UP000740926"/>
    </source>
</evidence>
<accession>A0A9P6Z2H3</accession>
<organism evidence="1 2">
    <name type="scientific">Rhizopus delemar</name>
    <dbReference type="NCBI Taxonomy" id="936053"/>
    <lineage>
        <taxon>Eukaryota</taxon>
        <taxon>Fungi</taxon>
        <taxon>Fungi incertae sedis</taxon>
        <taxon>Mucoromycota</taxon>
        <taxon>Mucoromycotina</taxon>
        <taxon>Mucoromycetes</taxon>
        <taxon>Mucorales</taxon>
        <taxon>Mucorineae</taxon>
        <taxon>Rhizopodaceae</taxon>
        <taxon>Rhizopus</taxon>
    </lineage>
</organism>
<keyword evidence="2" id="KW-1185">Reference proteome</keyword>
<evidence type="ECO:0000313" key="1">
    <source>
        <dbReference type="EMBL" id="KAG1568737.1"/>
    </source>
</evidence>
<name>A0A9P6Z2H3_9FUNG</name>
<dbReference type="AlphaFoldDB" id="A0A9P6Z2H3"/>